<name>A0A482WKC7_LAOST</name>
<protein>
    <submittedName>
        <fullName evidence="1">Uncharacterized protein</fullName>
    </submittedName>
</protein>
<evidence type="ECO:0000313" key="1">
    <source>
        <dbReference type="EMBL" id="RZF33696.1"/>
    </source>
</evidence>
<dbReference type="AlphaFoldDB" id="A0A482WKC7"/>
<dbReference type="Proteomes" id="UP000291343">
    <property type="component" value="Unassembled WGS sequence"/>
</dbReference>
<sequence length="135" mass="15242">MKVKIGVTTELEGVSIPATEDVEDIGDEELVDHLMILGDKVEELDPRFKNCTKPVVQDFFLEHLDDLYRNPSAIYPKTVSRRCKACRSHCDQNKSQPGCRVTAVKMVTPVKVQLSNNVWLRKNVTSLIKEDGSLK</sequence>
<reference evidence="1 2" key="1">
    <citation type="journal article" date="2017" name="Gigascience">
        <title>Genome sequence of the small brown planthopper, Laodelphax striatellus.</title>
        <authorList>
            <person name="Zhu J."/>
            <person name="Jiang F."/>
            <person name="Wang X."/>
            <person name="Yang P."/>
            <person name="Bao Y."/>
            <person name="Zhao W."/>
            <person name="Wang W."/>
            <person name="Lu H."/>
            <person name="Wang Q."/>
            <person name="Cui N."/>
            <person name="Li J."/>
            <person name="Chen X."/>
            <person name="Luo L."/>
            <person name="Yu J."/>
            <person name="Kang L."/>
            <person name="Cui F."/>
        </authorList>
    </citation>
    <scope>NUCLEOTIDE SEQUENCE [LARGE SCALE GENOMIC DNA]</scope>
    <source>
        <strain evidence="1">Lst14</strain>
    </source>
</reference>
<evidence type="ECO:0000313" key="2">
    <source>
        <dbReference type="Proteomes" id="UP000291343"/>
    </source>
</evidence>
<dbReference type="InParanoid" id="A0A482WKC7"/>
<dbReference type="EMBL" id="QKKF02033617">
    <property type="protein sequence ID" value="RZF33696.1"/>
    <property type="molecule type" value="Genomic_DNA"/>
</dbReference>
<organism evidence="1 2">
    <name type="scientific">Laodelphax striatellus</name>
    <name type="common">Small brown planthopper</name>
    <name type="synonym">Delphax striatella</name>
    <dbReference type="NCBI Taxonomy" id="195883"/>
    <lineage>
        <taxon>Eukaryota</taxon>
        <taxon>Metazoa</taxon>
        <taxon>Ecdysozoa</taxon>
        <taxon>Arthropoda</taxon>
        <taxon>Hexapoda</taxon>
        <taxon>Insecta</taxon>
        <taxon>Pterygota</taxon>
        <taxon>Neoptera</taxon>
        <taxon>Paraneoptera</taxon>
        <taxon>Hemiptera</taxon>
        <taxon>Auchenorrhyncha</taxon>
        <taxon>Fulgoroidea</taxon>
        <taxon>Delphacidae</taxon>
        <taxon>Criomorphinae</taxon>
        <taxon>Laodelphax</taxon>
    </lineage>
</organism>
<gene>
    <name evidence="1" type="ORF">LSTR_LSTR007074</name>
</gene>
<keyword evidence="2" id="KW-1185">Reference proteome</keyword>
<accession>A0A482WKC7</accession>
<proteinExistence type="predicted"/>
<comment type="caution">
    <text evidence="1">The sequence shown here is derived from an EMBL/GenBank/DDBJ whole genome shotgun (WGS) entry which is preliminary data.</text>
</comment>